<keyword evidence="3 7" id="KW-0812">Transmembrane</keyword>
<feature type="compositionally biased region" description="Basic and acidic residues" evidence="6">
    <location>
        <begin position="182"/>
        <end position="196"/>
    </location>
</feature>
<sequence length="196" mass="22154">MSAVRPPLAGWWRRLCALLYEGMLVVPVVLLAAVAAVAVQAVLQGLMGLPLTGQFDHPFAHALNFVWLMLALFGYFAFCWRHGGQTLAMKTWRIRLAGADGSVPGWRPLLLRFILAALCYVPLAPLWFAARHDARWIPWAWLALAWFLAPFVWAWFDRDRQLLYDRFAGTRQLYAPTRKGGGAKDEADGEQHRPVV</sequence>
<evidence type="ECO:0000313" key="10">
    <source>
        <dbReference type="Proteomes" id="UP001061302"/>
    </source>
</evidence>
<evidence type="ECO:0000313" key="9">
    <source>
        <dbReference type="EMBL" id="UXY16126.1"/>
    </source>
</evidence>
<dbReference type="Proteomes" id="UP001061302">
    <property type="component" value="Chromosome"/>
</dbReference>
<dbReference type="EMBL" id="CP106753">
    <property type="protein sequence ID" value="UXY16126.1"/>
    <property type="molecule type" value="Genomic_DNA"/>
</dbReference>
<keyword evidence="10" id="KW-1185">Reference proteome</keyword>
<evidence type="ECO:0000256" key="3">
    <source>
        <dbReference type="ARBA" id="ARBA00022692"/>
    </source>
</evidence>
<evidence type="ECO:0000256" key="6">
    <source>
        <dbReference type="SAM" id="MobiDB-lite"/>
    </source>
</evidence>
<evidence type="ECO:0000256" key="4">
    <source>
        <dbReference type="ARBA" id="ARBA00022989"/>
    </source>
</evidence>
<proteinExistence type="predicted"/>
<evidence type="ECO:0000256" key="5">
    <source>
        <dbReference type="ARBA" id="ARBA00023136"/>
    </source>
</evidence>
<protein>
    <submittedName>
        <fullName evidence="9">RDD family protein</fullName>
    </submittedName>
</protein>
<accession>A0ABY6DP43</accession>
<keyword evidence="2" id="KW-1003">Cell membrane</keyword>
<evidence type="ECO:0000259" key="8">
    <source>
        <dbReference type="Pfam" id="PF06271"/>
    </source>
</evidence>
<name>A0ABY6DP43_9NEIS</name>
<dbReference type="PANTHER" id="PTHR36115:SF10">
    <property type="entry name" value="RDD DOMAIN-CONTAINING PROTEIN"/>
    <property type="match status" value="1"/>
</dbReference>
<organism evidence="9 10">
    <name type="scientific">Chitiniphilus purpureus</name>
    <dbReference type="NCBI Taxonomy" id="2981137"/>
    <lineage>
        <taxon>Bacteria</taxon>
        <taxon>Pseudomonadati</taxon>
        <taxon>Pseudomonadota</taxon>
        <taxon>Betaproteobacteria</taxon>
        <taxon>Neisseriales</taxon>
        <taxon>Chitinibacteraceae</taxon>
        <taxon>Chitiniphilus</taxon>
    </lineage>
</organism>
<keyword evidence="5 7" id="KW-0472">Membrane</keyword>
<feature type="transmembrane region" description="Helical" evidence="7">
    <location>
        <begin position="15"/>
        <end position="39"/>
    </location>
</feature>
<evidence type="ECO:0000256" key="2">
    <source>
        <dbReference type="ARBA" id="ARBA00022475"/>
    </source>
</evidence>
<dbReference type="PANTHER" id="PTHR36115">
    <property type="entry name" value="PROLINE-RICH ANTIGEN HOMOLOG-RELATED"/>
    <property type="match status" value="1"/>
</dbReference>
<feature type="transmembrane region" description="Helical" evidence="7">
    <location>
        <begin position="109"/>
        <end position="130"/>
    </location>
</feature>
<feature type="transmembrane region" description="Helical" evidence="7">
    <location>
        <begin position="59"/>
        <end position="80"/>
    </location>
</feature>
<feature type="region of interest" description="Disordered" evidence="6">
    <location>
        <begin position="177"/>
        <end position="196"/>
    </location>
</feature>
<dbReference type="RefSeq" id="WP_263125566.1">
    <property type="nucleotide sequence ID" value="NZ_CP106753.1"/>
</dbReference>
<evidence type="ECO:0000256" key="7">
    <source>
        <dbReference type="SAM" id="Phobius"/>
    </source>
</evidence>
<keyword evidence="4 7" id="KW-1133">Transmembrane helix</keyword>
<reference evidence="9" key="1">
    <citation type="submission" date="2022-10" db="EMBL/GenBank/DDBJ databases">
        <title>Chitiniphilus purpureus sp. nov., a novel chitin-degrading bacterium isolated from crawfish pond sediment.</title>
        <authorList>
            <person name="Li K."/>
        </authorList>
    </citation>
    <scope>NUCLEOTIDE SEQUENCE</scope>
    <source>
        <strain evidence="9">CD1</strain>
    </source>
</reference>
<dbReference type="Pfam" id="PF06271">
    <property type="entry name" value="RDD"/>
    <property type="match status" value="1"/>
</dbReference>
<comment type="subcellular location">
    <subcellularLocation>
        <location evidence="1">Cell membrane</location>
        <topology evidence="1">Multi-pass membrane protein</topology>
    </subcellularLocation>
</comment>
<gene>
    <name evidence="9" type="ORF">N8I74_03665</name>
</gene>
<feature type="domain" description="RDD" evidence="8">
    <location>
        <begin position="8"/>
        <end position="169"/>
    </location>
</feature>
<dbReference type="InterPro" id="IPR051791">
    <property type="entry name" value="Pra-immunoreactive"/>
</dbReference>
<feature type="transmembrane region" description="Helical" evidence="7">
    <location>
        <begin position="136"/>
        <end position="156"/>
    </location>
</feature>
<dbReference type="InterPro" id="IPR010432">
    <property type="entry name" value="RDD"/>
</dbReference>
<evidence type="ECO:0000256" key="1">
    <source>
        <dbReference type="ARBA" id="ARBA00004651"/>
    </source>
</evidence>